<dbReference type="SUPFAM" id="SSF47095">
    <property type="entry name" value="HMG-box"/>
    <property type="match status" value="1"/>
</dbReference>
<feature type="compositionally biased region" description="Basic and acidic residues" evidence="2">
    <location>
        <begin position="327"/>
        <end position="341"/>
    </location>
</feature>
<sequence length="669" mass="73480">MAKRRADDEDLFEPKVIRTEECELPEQNAANDGKSKRVRKKSAKLLEMEEYEVFEKKIFKNPSKGVTSANSTKPSLKKTKTKPADVLSGSGLDSLADVATAELTTEDHKPLLSDDMKVSEQSSPLSPSMVKPPASTASELSGNTEKQPKVKPIKLKPISPSPVTNPSPVFLKPDAPKLKPPKPKQSFEDQLIGPDTIAVHNKPKIKKVKKVKPAKDKHANSNESAGENIVNGQEILKQKSSACVLDAKPEQQDSDFKSDEDQPAIWPSQIKEETTDHILVKLKKKKVKKNKLELDRQGVKKEGIGDGLDNDMAKYSSVTDGLTAQEGRLEIDLDRKHEGKSAKKKRPKKHNEEQSDLTEHTLNDREMKEEIEEEGYNSGTQQASVYSNTEVMAMKLKTSSEKKASGSSTKMKEKRFRRRGPTAYTMFSNNYRTKVLAENPGIDFAQISKRLGEIWQCLPAKEKMMWKRKARQRVNKIKKLNNGGPTDSAGDMVFTSKVPSVFKRHGTSASSKTKTISKPQAKQPIKLSSVKSPDITTSSSSSSSLSAAAASSSSLLGQLLTSHTQEKNTSESDHVTMHKADENVPCNPIDVAAHLKLLGDSLQTIGFRLQEHKGPIAVQGSLSVLLDSSLCAMASVMCLTNQLPEVGTGLNKTHSRNLDNIAYIMPGIG</sequence>
<feature type="compositionally biased region" description="Basic residues" evidence="2">
    <location>
        <begin position="201"/>
        <end position="212"/>
    </location>
</feature>
<organism evidence="4 5">
    <name type="scientific">Paralvinella palmiformis</name>
    <dbReference type="NCBI Taxonomy" id="53620"/>
    <lineage>
        <taxon>Eukaryota</taxon>
        <taxon>Metazoa</taxon>
        <taxon>Spiralia</taxon>
        <taxon>Lophotrochozoa</taxon>
        <taxon>Annelida</taxon>
        <taxon>Polychaeta</taxon>
        <taxon>Sedentaria</taxon>
        <taxon>Canalipalpata</taxon>
        <taxon>Terebellida</taxon>
        <taxon>Terebelliformia</taxon>
        <taxon>Alvinellidae</taxon>
        <taxon>Paralvinella</taxon>
    </lineage>
</organism>
<feature type="region of interest" description="Disordered" evidence="2">
    <location>
        <begin position="503"/>
        <end position="542"/>
    </location>
</feature>
<dbReference type="Proteomes" id="UP001208570">
    <property type="component" value="Unassembled WGS sequence"/>
</dbReference>
<feature type="domain" description="HMG box" evidence="3">
    <location>
        <begin position="417"/>
        <end position="472"/>
    </location>
</feature>
<feature type="region of interest" description="Disordered" evidence="2">
    <location>
        <begin position="62"/>
        <end position="92"/>
    </location>
</feature>
<evidence type="ECO:0000256" key="2">
    <source>
        <dbReference type="SAM" id="MobiDB-lite"/>
    </source>
</evidence>
<protein>
    <recommendedName>
        <fullName evidence="3">HMG box domain-containing protein</fullName>
    </recommendedName>
</protein>
<evidence type="ECO:0000259" key="3">
    <source>
        <dbReference type="PROSITE" id="PS50118"/>
    </source>
</evidence>
<comment type="caution">
    <text evidence="4">The sequence shown here is derived from an EMBL/GenBank/DDBJ whole genome shotgun (WGS) entry which is preliminary data.</text>
</comment>
<feature type="region of interest" description="Disordered" evidence="2">
    <location>
        <begin position="106"/>
        <end position="230"/>
    </location>
</feature>
<dbReference type="SMART" id="SM00398">
    <property type="entry name" value="HMG"/>
    <property type="match status" value="1"/>
</dbReference>
<proteinExistence type="predicted"/>
<feature type="compositionally biased region" description="Basic and acidic residues" evidence="2">
    <location>
        <begin position="247"/>
        <end position="260"/>
    </location>
</feature>
<accession>A0AAD9JHP1</accession>
<keyword evidence="1" id="KW-0238">DNA-binding</keyword>
<evidence type="ECO:0000313" key="4">
    <source>
        <dbReference type="EMBL" id="KAK2152871.1"/>
    </source>
</evidence>
<name>A0AAD9JHP1_9ANNE</name>
<evidence type="ECO:0000313" key="5">
    <source>
        <dbReference type="Proteomes" id="UP001208570"/>
    </source>
</evidence>
<evidence type="ECO:0000256" key="1">
    <source>
        <dbReference type="PROSITE-ProRule" id="PRU00267"/>
    </source>
</evidence>
<dbReference type="PANTHER" id="PTHR46584">
    <property type="entry name" value="HMG DOMAIN-CONTAINING PROTEIN 4"/>
    <property type="match status" value="1"/>
</dbReference>
<reference evidence="4" key="1">
    <citation type="journal article" date="2023" name="Mol. Biol. Evol.">
        <title>Third-Generation Sequencing Reveals the Adaptive Role of the Epigenome in Three Deep-Sea Polychaetes.</title>
        <authorList>
            <person name="Perez M."/>
            <person name="Aroh O."/>
            <person name="Sun Y."/>
            <person name="Lan Y."/>
            <person name="Juniper S.K."/>
            <person name="Young C.R."/>
            <person name="Angers B."/>
            <person name="Qian P.Y."/>
        </authorList>
    </citation>
    <scope>NUCLEOTIDE SEQUENCE</scope>
    <source>
        <strain evidence="4">P08H-3</strain>
    </source>
</reference>
<gene>
    <name evidence="4" type="ORF">LSH36_316g09079</name>
</gene>
<feature type="compositionally biased region" description="Polar residues" evidence="2">
    <location>
        <begin position="135"/>
        <end position="145"/>
    </location>
</feature>
<feature type="region of interest" description="Disordered" evidence="2">
    <location>
        <begin position="322"/>
        <end position="380"/>
    </location>
</feature>
<dbReference type="Gene3D" id="1.10.30.10">
    <property type="entry name" value="High mobility group box domain"/>
    <property type="match status" value="1"/>
</dbReference>
<dbReference type="PANTHER" id="PTHR46584:SF1">
    <property type="entry name" value="HMG DOMAIN-CONTAINING PROTEIN 4"/>
    <property type="match status" value="1"/>
</dbReference>
<dbReference type="Pfam" id="PF00505">
    <property type="entry name" value="HMG_box"/>
    <property type="match status" value="1"/>
</dbReference>
<dbReference type="EMBL" id="JAODUP010000316">
    <property type="protein sequence ID" value="KAK2152871.1"/>
    <property type="molecule type" value="Genomic_DNA"/>
</dbReference>
<feature type="region of interest" description="Disordered" evidence="2">
    <location>
        <begin position="398"/>
        <end position="417"/>
    </location>
</feature>
<feature type="compositionally biased region" description="Basic and acidic residues" evidence="2">
    <location>
        <begin position="350"/>
        <end position="368"/>
    </location>
</feature>
<dbReference type="AlphaFoldDB" id="A0AAD9JHP1"/>
<keyword evidence="1" id="KW-0539">Nucleus</keyword>
<dbReference type="GO" id="GO:0003677">
    <property type="term" value="F:DNA binding"/>
    <property type="evidence" value="ECO:0007669"/>
    <property type="project" value="UniProtKB-UniRule"/>
</dbReference>
<dbReference type="PROSITE" id="PS50118">
    <property type="entry name" value="HMG_BOX_2"/>
    <property type="match status" value="1"/>
</dbReference>
<feature type="compositionally biased region" description="Basic and acidic residues" evidence="2">
    <location>
        <begin position="106"/>
        <end position="118"/>
    </location>
</feature>
<keyword evidence="5" id="KW-1185">Reference proteome</keyword>
<dbReference type="InterPro" id="IPR042477">
    <property type="entry name" value="HMGXB4"/>
</dbReference>
<dbReference type="InterPro" id="IPR036910">
    <property type="entry name" value="HMG_box_dom_sf"/>
</dbReference>
<feature type="compositionally biased region" description="Low complexity" evidence="2">
    <location>
        <begin position="507"/>
        <end position="518"/>
    </location>
</feature>
<dbReference type="InterPro" id="IPR009071">
    <property type="entry name" value="HMG_box_dom"/>
</dbReference>
<feature type="DNA-binding region" description="HMG box" evidence="1">
    <location>
        <begin position="417"/>
        <end position="472"/>
    </location>
</feature>
<dbReference type="GO" id="GO:0005634">
    <property type="term" value="C:nucleus"/>
    <property type="evidence" value="ECO:0007669"/>
    <property type="project" value="UniProtKB-UniRule"/>
</dbReference>
<feature type="region of interest" description="Disordered" evidence="2">
    <location>
        <begin position="247"/>
        <end position="270"/>
    </location>
</feature>